<dbReference type="CDD" id="cd07383">
    <property type="entry name" value="MPP_Dcr2"/>
    <property type="match status" value="1"/>
</dbReference>
<dbReference type="InterPro" id="IPR004843">
    <property type="entry name" value="Calcineurin-like_PHP"/>
</dbReference>
<evidence type="ECO:0000259" key="1">
    <source>
        <dbReference type="Pfam" id="PF00149"/>
    </source>
</evidence>
<dbReference type="Proteomes" id="UP000186666">
    <property type="component" value="Unassembled WGS sequence"/>
</dbReference>
<dbReference type="PIRSF" id="PIRSF030250">
    <property type="entry name" value="Ptase_At2g46880"/>
    <property type="match status" value="1"/>
</dbReference>
<evidence type="ECO:0000313" key="3">
    <source>
        <dbReference type="Proteomes" id="UP000186666"/>
    </source>
</evidence>
<dbReference type="EMBL" id="FTNK01000001">
    <property type="protein sequence ID" value="SIQ37911.1"/>
    <property type="molecule type" value="Genomic_DNA"/>
</dbReference>
<dbReference type="SUPFAM" id="SSF56300">
    <property type="entry name" value="Metallo-dependent phosphatases"/>
    <property type="match status" value="1"/>
</dbReference>
<protein>
    <submittedName>
        <fullName evidence="2">Calcineurin-like phosphoesterase</fullName>
    </submittedName>
</protein>
<proteinExistence type="predicted"/>
<dbReference type="Pfam" id="PF00149">
    <property type="entry name" value="Metallophos"/>
    <property type="match status" value="1"/>
</dbReference>
<dbReference type="Gene3D" id="3.60.21.10">
    <property type="match status" value="1"/>
</dbReference>
<evidence type="ECO:0000313" key="2">
    <source>
        <dbReference type="EMBL" id="SIQ37911.1"/>
    </source>
</evidence>
<dbReference type="InterPro" id="IPR029052">
    <property type="entry name" value="Metallo-depent_PP-like"/>
</dbReference>
<dbReference type="PANTHER" id="PTHR32440:SF11">
    <property type="entry name" value="METALLOPHOSPHOESTERASE DOMAIN-CONTAINING PROTEIN"/>
    <property type="match status" value="1"/>
</dbReference>
<sequence length="330" mass="37399">MSYMTEGELLMNRNLSFREDGTFKMVQFTDIHWMDGRDEDQRSRKLMELILDAEQPDLVVFTGDIIYTGPVSPEDVECEDPQQAFHDAVATVEGRGFPWAFVFGNHDTESRITREELMQVALTHEHTVAKSGPVNISGSGNYTVELVDSKGTPAANLYFLDSGSYSPYEHVAGYDWIKRDQISWLTDESARLNPQGTENKLPALAFFHIPIPEYQEMWDTEVCYGHKFEQVCCPAVNSGLFTAMVEMGDVMGTFCGHDHTNDYYGTLHGIKLCYGRASGYNTYGKEGFMRGGRVIQMTLGQHDFDTWFRLEDGSVVHKQPTHDPHTEKES</sequence>
<organism evidence="2 3">
    <name type="scientific">Paenibacillus macquariensis</name>
    <dbReference type="NCBI Taxonomy" id="948756"/>
    <lineage>
        <taxon>Bacteria</taxon>
        <taxon>Bacillati</taxon>
        <taxon>Bacillota</taxon>
        <taxon>Bacilli</taxon>
        <taxon>Bacillales</taxon>
        <taxon>Paenibacillaceae</taxon>
        <taxon>Paenibacillus</taxon>
    </lineage>
</organism>
<gene>
    <name evidence="2" type="ORF">SAMN05421578_101500</name>
</gene>
<accession>A0ABY1JLB4</accession>
<dbReference type="InterPro" id="IPR011230">
    <property type="entry name" value="PAP14/16/28/29"/>
</dbReference>
<keyword evidence="3" id="KW-1185">Reference proteome</keyword>
<name>A0ABY1JLB4_9BACL</name>
<dbReference type="PANTHER" id="PTHR32440">
    <property type="entry name" value="PHOSPHATASE DCR2-RELATED-RELATED"/>
    <property type="match status" value="1"/>
</dbReference>
<feature type="domain" description="Calcineurin-like phosphoesterase" evidence="1">
    <location>
        <begin position="24"/>
        <end position="260"/>
    </location>
</feature>
<comment type="caution">
    <text evidence="2">The sequence shown here is derived from an EMBL/GenBank/DDBJ whole genome shotgun (WGS) entry which is preliminary data.</text>
</comment>
<reference evidence="2 3" key="1">
    <citation type="submission" date="2017-01" db="EMBL/GenBank/DDBJ databases">
        <authorList>
            <person name="Varghese N."/>
            <person name="Submissions S."/>
        </authorList>
    </citation>
    <scope>NUCLEOTIDE SEQUENCE [LARGE SCALE GENOMIC DNA]</scope>
    <source>
        <strain evidence="2 3">ATCC 23464</strain>
    </source>
</reference>